<accession>A0A286TBI8</accession>
<dbReference type="EMBL" id="AP018131">
    <property type="protein sequence ID" value="BBA47676.1"/>
    <property type="molecule type" value="Genomic_DNA"/>
</dbReference>
<sequence>MSNSPCEIAVSGSKNGDFTRGIADFGDFNPYFGGSGGVRRALTGDNTE</sequence>
<name>A0A286TBI8_BIFBI</name>
<proteinExistence type="predicted"/>
<dbReference type="AlphaFoldDB" id="A0A286TBI8"/>
<dbReference type="Proteomes" id="UP000262177">
    <property type="component" value="Chromosome"/>
</dbReference>
<organism evidence="1 2">
    <name type="scientific">Bifidobacterium bifidum LMG 13195</name>
    <dbReference type="NCBI Taxonomy" id="1207542"/>
    <lineage>
        <taxon>Bacteria</taxon>
        <taxon>Bacillati</taxon>
        <taxon>Actinomycetota</taxon>
        <taxon>Actinomycetes</taxon>
        <taxon>Bifidobacteriales</taxon>
        <taxon>Bifidobacteriaceae</taxon>
        <taxon>Bifidobacterium</taxon>
    </lineage>
</organism>
<gene>
    <name evidence="1" type="ORF">BBJK_00953</name>
</gene>
<reference evidence="1 2" key="1">
    <citation type="journal article" date="2017" name="Biosci. Biotechnol. Biochem.">
        <title>Identification and characterization of a sulfoglycosidase from Bifidobacterium bifidum implicated in mucin glycan utilization.</title>
        <authorList>
            <person name="Katoh T."/>
            <person name="Maeshibu T."/>
            <person name="Kikkawa K."/>
            <person name="Gotoh A."/>
            <person name="Tomabechi Y."/>
            <person name="Nakamura M."/>
            <person name="Liao W.-H."/>
            <person name="Yamaguchi M."/>
            <person name="Ashida H."/>
            <person name="Yamamoto K."/>
            <person name="Katayama T."/>
        </authorList>
    </citation>
    <scope>NUCLEOTIDE SEQUENCE [LARGE SCALE GENOMIC DNA]</scope>
    <source>
        <strain evidence="1 2">JCM 7004</strain>
    </source>
</reference>
<evidence type="ECO:0000313" key="2">
    <source>
        <dbReference type="Proteomes" id="UP000262177"/>
    </source>
</evidence>
<protein>
    <submittedName>
        <fullName evidence="1">Uncharacterized protein</fullName>
    </submittedName>
</protein>
<evidence type="ECO:0000313" key="1">
    <source>
        <dbReference type="EMBL" id="BBA47676.1"/>
    </source>
</evidence>